<dbReference type="KEGG" id="hhb:Hhub_3409"/>
<evidence type="ECO:0000313" key="2">
    <source>
        <dbReference type="Proteomes" id="UP000066737"/>
    </source>
</evidence>
<reference evidence="2" key="1">
    <citation type="journal article" date="2016" name="Environ. Microbiol.">
        <title>The complete genome of a viable archaeum isolated from 123-million-year-old rock salt.</title>
        <authorList>
            <person name="Jaakkola S.T."/>
            <person name="Pfeiffer F."/>
            <person name="Ravantti J.J."/>
            <person name="Guo Q."/>
            <person name="Liu Y."/>
            <person name="Chen X."/>
            <person name="Ma H."/>
            <person name="Yang C."/>
            <person name="Oksanen H.M."/>
            <person name="Bamford D.H."/>
        </authorList>
    </citation>
    <scope>NUCLEOTIDE SEQUENCE</scope>
    <source>
        <strain evidence="2">JI20-1</strain>
    </source>
</reference>
<sequence length="89" mass="9112">MVHPLDVENVGRAGLAEREGDAPALAVGAVEPERVRRRGAVTVVAVTTDGPTGRAVHTSPRCHAVIGGGGFDAGGLFEEVSDSPVRVQT</sequence>
<dbReference type="STRING" id="1407499.HHUB_3409"/>
<organism evidence="1 2">
    <name type="scientific">Halobacterium hubeiense</name>
    <dbReference type="NCBI Taxonomy" id="1407499"/>
    <lineage>
        <taxon>Archaea</taxon>
        <taxon>Methanobacteriati</taxon>
        <taxon>Methanobacteriota</taxon>
        <taxon>Stenosarchaea group</taxon>
        <taxon>Halobacteria</taxon>
        <taxon>Halobacteriales</taxon>
        <taxon>Halobacteriaceae</taxon>
        <taxon>Halobacterium</taxon>
    </lineage>
</organism>
<name>A0A0U5H5V1_9EURY</name>
<dbReference type="AlphaFoldDB" id="A0A0U5H5V1"/>
<dbReference type="EMBL" id="LN831302">
    <property type="protein sequence ID" value="CQH61265.1"/>
    <property type="molecule type" value="Genomic_DNA"/>
</dbReference>
<dbReference type="Proteomes" id="UP000066737">
    <property type="component" value="Chromosome I"/>
</dbReference>
<evidence type="ECO:0000313" key="1">
    <source>
        <dbReference type="EMBL" id="CQH61265.1"/>
    </source>
</evidence>
<accession>A0A0U5H5V1</accession>
<gene>
    <name evidence="1" type="ORF">HHUB_3409</name>
</gene>
<proteinExistence type="predicted"/>
<protein>
    <submittedName>
        <fullName evidence="1">Uncharacterized protein</fullName>
    </submittedName>
</protein>
<keyword evidence="2" id="KW-1185">Reference proteome</keyword>